<feature type="region of interest" description="Disordered" evidence="1">
    <location>
        <begin position="136"/>
        <end position="235"/>
    </location>
</feature>
<feature type="non-terminal residue" evidence="2">
    <location>
        <position position="1"/>
    </location>
</feature>
<name>A0A061R4L4_9CHLO</name>
<evidence type="ECO:0000313" key="2">
    <source>
        <dbReference type="EMBL" id="JAC65481.1"/>
    </source>
</evidence>
<evidence type="ECO:0000256" key="1">
    <source>
        <dbReference type="SAM" id="MobiDB-lite"/>
    </source>
</evidence>
<sequence length="235" mass="25044">TSYRYCASVPLVALCPLGALMGVDKTSVAHSKKGSPFLEGSTPKRKAPVWSKPSGRLGALQDAKTANRKTEQQIKEMAARIAALQEAELMADSEIRQARAKAEQILRERMAANKVEYVCASESAGEGDMAPCCLPSAEGAPRPRGPACRLQGGRASTSDQLPPATGQGRPRKNAVGASTLSEGRQQPHRPSPSGRKPKLPLVRQPLRAAAENTRHGPAARLRRVSPCCKRASQPP</sequence>
<accession>A0A061R4L4</accession>
<protein>
    <submittedName>
        <fullName evidence="2">Uncharacterized protein</fullName>
    </submittedName>
</protein>
<dbReference type="EMBL" id="GBEZ01021254">
    <property type="protein sequence ID" value="JAC65481.1"/>
    <property type="molecule type" value="Transcribed_RNA"/>
</dbReference>
<dbReference type="AlphaFoldDB" id="A0A061R4L4"/>
<gene>
    <name evidence="2" type="ORF">TSPGSL018_15943</name>
</gene>
<organism evidence="2">
    <name type="scientific">Tetraselmis sp. GSL018</name>
    <dbReference type="NCBI Taxonomy" id="582737"/>
    <lineage>
        <taxon>Eukaryota</taxon>
        <taxon>Viridiplantae</taxon>
        <taxon>Chlorophyta</taxon>
        <taxon>core chlorophytes</taxon>
        <taxon>Chlorodendrophyceae</taxon>
        <taxon>Chlorodendrales</taxon>
        <taxon>Chlorodendraceae</taxon>
        <taxon>Tetraselmis</taxon>
    </lineage>
</organism>
<reference evidence="2" key="1">
    <citation type="submission" date="2014-05" db="EMBL/GenBank/DDBJ databases">
        <title>The transcriptome of the halophilic microalga Tetraselmis sp. GSL018 isolated from the Great Salt Lake, Utah.</title>
        <authorList>
            <person name="Jinkerson R.E."/>
            <person name="D'Adamo S."/>
            <person name="Posewitz M.C."/>
        </authorList>
    </citation>
    <scope>NUCLEOTIDE SEQUENCE</scope>
    <source>
        <strain evidence="2">GSL018</strain>
    </source>
</reference>
<feature type="non-terminal residue" evidence="2">
    <location>
        <position position="235"/>
    </location>
</feature>
<proteinExistence type="predicted"/>
<feature type="region of interest" description="Disordered" evidence="1">
    <location>
        <begin position="31"/>
        <end position="69"/>
    </location>
</feature>